<dbReference type="InterPro" id="IPR002509">
    <property type="entry name" value="NODB_dom"/>
</dbReference>
<protein>
    <recommendedName>
        <fullName evidence="1">NodB homology domain-containing protein</fullName>
    </recommendedName>
</protein>
<dbReference type="eggNOG" id="COG0726">
    <property type="taxonomic scope" value="Bacteria"/>
</dbReference>
<dbReference type="AlphaFoldDB" id="A4C287"/>
<dbReference type="STRING" id="313594.PI23P_00750"/>
<dbReference type="HOGENOM" id="CLU_2651344_0_0_10"/>
<dbReference type="GO" id="GO:0005975">
    <property type="term" value="P:carbohydrate metabolic process"/>
    <property type="evidence" value="ECO:0007669"/>
    <property type="project" value="InterPro"/>
</dbReference>
<gene>
    <name evidence="2" type="ORF">PI23P_00750</name>
</gene>
<accession>A4C287</accession>
<dbReference type="PROSITE" id="PS51677">
    <property type="entry name" value="NODB"/>
    <property type="match status" value="1"/>
</dbReference>
<evidence type="ECO:0000259" key="1">
    <source>
        <dbReference type="PROSITE" id="PS51677"/>
    </source>
</evidence>
<dbReference type="RefSeq" id="WP_004568768.1">
    <property type="nucleotide sequence ID" value="NZ_CH724148.1"/>
</dbReference>
<name>A4C287_9FLAO</name>
<dbReference type="OrthoDB" id="1446101at2"/>
<dbReference type="Proteomes" id="UP000003053">
    <property type="component" value="Unassembled WGS sequence"/>
</dbReference>
<proteinExistence type="predicted"/>
<dbReference type="SUPFAM" id="SSF88713">
    <property type="entry name" value="Glycoside hydrolase/deacetylase"/>
    <property type="match status" value="1"/>
</dbReference>
<reference evidence="2 3" key="1">
    <citation type="submission" date="2006-02" db="EMBL/GenBank/DDBJ databases">
        <authorList>
            <person name="Murray A."/>
            <person name="Staley J."/>
            <person name="Ferriera S."/>
            <person name="Johnson J."/>
            <person name="Kravitz S."/>
            <person name="Halpern A."/>
            <person name="Remington K."/>
            <person name="Beeson K."/>
            <person name="Tran B."/>
            <person name="Rogers Y.-H."/>
            <person name="Friedman R."/>
            <person name="Venter J.C."/>
        </authorList>
    </citation>
    <scope>NUCLEOTIDE SEQUENCE [LARGE SCALE GENOMIC DNA]</scope>
    <source>
        <strain evidence="2 3">23-P</strain>
    </source>
</reference>
<evidence type="ECO:0000313" key="3">
    <source>
        <dbReference type="Proteomes" id="UP000003053"/>
    </source>
</evidence>
<keyword evidence="3" id="KW-1185">Reference proteome</keyword>
<feature type="domain" description="NodB homology" evidence="1">
    <location>
        <begin position="6"/>
        <end position="76"/>
    </location>
</feature>
<evidence type="ECO:0000313" key="2">
    <source>
        <dbReference type="EMBL" id="EAR11688.1"/>
    </source>
</evidence>
<dbReference type="EMBL" id="AAOG01000004">
    <property type="protein sequence ID" value="EAR11688.1"/>
    <property type="molecule type" value="Genomic_DNA"/>
</dbReference>
<dbReference type="Gene3D" id="3.20.20.370">
    <property type="entry name" value="Glycoside hydrolase/deacetylase"/>
    <property type="match status" value="1"/>
</dbReference>
<sequence length="76" mass="9260">MGSFFLSFFLSFDDGWSNFYKVLAPILREEKVFAINFLNASFIEKKDLFYRYKVNLLMLFNKKTFQKTKKSYQRFI</sequence>
<dbReference type="Pfam" id="PF01522">
    <property type="entry name" value="Polysacc_deac_1"/>
    <property type="match status" value="1"/>
</dbReference>
<dbReference type="GO" id="GO:0016810">
    <property type="term" value="F:hydrolase activity, acting on carbon-nitrogen (but not peptide) bonds"/>
    <property type="evidence" value="ECO:0007669"/>
    <property type="project" value="InterPro"/>
</dbReference>
<organism evidence="2 3">
    <name type="scientific">Polaribacter irgensii 23-P</name>
    <dbReference type="NCBI Taxonomy" id="313594"/>
    <lineage>
        <taxon>Bacteria</taxon>
        <taxon>Pseudomonadati</taxon>
        <taxon>Bacteroidota</taxon>
        <taxon>Flavobacteriia</taxon>
        <taxon>Flavobacteriales</taxon>
        <taxon>Flavobacteriaceae</taxon>
    </lineage>
</organism>
<comment type="caution">
    <text evidence="2">The sequence shown here is derived from an EMBL/GenBank/DDBJ whole genome shotgun (WGS) entry which is preliminary data.</text>
</comment>
<dbReference type="InterPro" id="IPR011330">
    <property type="entry name" value="Glyco_hydro/deAcase_b/a-brl"/>
</dbReference>